<feature type="compositionally biased region" description="Polar residues" evidence="1">
    <location>
        <begin position="102"/>
        <end position="115"/>
    </location>
</feature>
<proteinExistence type="predicted"/>
<accession>A0AAD8C7N8</accession>
<reference evidence="2" key="2">
    <citation type="submission" date="2023-04" db="EMBL/GenBank/DDBJ databases">
        <authorList>
            <person name="Bu L."/>
            <person name="Lu L."/>
            <person name="Laidemitt M.R."/>
            <person name="Zhang S.M."/>
            <person name="Mutuku M."/>
            <person name="Mkoji G."/>
            <person name="Steinauer M."/>
            <person name="Loker E.S."/>
        </authorList>
    </citation>
    <scope>NUCLEOTIDE SEQUENCE</scope>
    <source>
        <strain evidence="2">KasaAsao</strain>
        <tissue evidence="2">Whole Snail</tissue>
    </source>
</reference>
<keyword evidence="3" id="KW-1185">Reference proteome</keyword>
<feature type="compositionally biased region" description="Basic and acidic residues" evidence="1">
    <location>
        <begin position="67"/>
        <end position="79"/>
    </location>
</feature>
<feature type="region of interest" description="Disordered" evidence="1">
    <location>
        <begin position="53"/>
        <end position="115"/>
    </location>
</feature>
<dbReference type="AlphaFoldDB" id="A0AAD8C7N8"/>
<name>A0AAD8C7N8_BIOPF</name>
<sequence>MYISVKEVTSPVVKTMDKVEETPYDQGDLNDKGAAPSLNNELLPTQTFEEICSDNGNADEGSAACESENKEYRPVQPKETDEETMEAAHSSNESCAEALPDRSTSNRKTNQEICC</sequence>
<dbReference type="Proteomes" id="UP001233172">
    <property type="component" value="Unassembled WGS sequence"/>
</dbReference>
<comment type="caution">
    <text evidence="2">The sequence shown here is derived from an EMBL/GenBank/DDBJ whole genome shotgun (WGS) entry which is preliminary data.</text>
</comment>
<reference evidence="2" key="1">
    <citation type="journal article" date="2023" name="PLoS Negl. Trop. Dis.">
        <title>A genome sequence for Biomphalaria pfeifferi, the major vector snail for the human-infecting parasite Schistosoma mansoni.</title>
        <authorList>
            <person name="Bu L."/>
            <person name="Lu L."/>
            <person name="Laidemitt M.R."/>
            <person name="Zhang S.M."/>
            <person name="Mutuku M."/>
            <person name="Mkoji G."/>
            <person name="Steinauer M."/>
            <person name="Loker E.S."/>
        </authorList>
    </citation>
    <scope>NUCLEOTIDE SEQUENCE</scope>
    <source>
        <strain evidence="2">KasaAsao</strain>
    </source>
</reference>
<protein>
    <submittedName>
        <fullName evidence="2">Uncharacterized protein</fullName>
    </submittedName>
</protein>
<feature type="region of interest" description="Disordered" evidence="1">
    <location>
        <begin position="17"/>
        <end position="39"/>
    </location>
</feature>
<evidence type="ECO:0000256" key="1">
    <source>
        <dbReference type="SAM" id="MobiDB-lite"/>
    </source>
</evidence>
<dbReference type="EMBL" id="JASAOG010000006">
    <property type="protein sequence ID" value="KAK0067855.1"/>
    <property type="molecule type" value="Genomic_DNA"/>
</dbReference>
<evidence type="ECO:0000313" key="3">
    <source>
        <dbReference type="Proteomes" id="UP001233172"/>
    </source>
</evidence>
<evidence type="ECO:0000313" key="2">
    <source>
        <dbReference type="EMBL" id="KAK0067855.1"/>
    </source>
</evidence>
<gene>
    <name evidence="2" type="ORF">Bpfe_002696</name>
</gene>
<organism evidence="2 3">
    <name type="scientific">Biomphalaria pfeifferi</name>
    <name type="common">Bloodfluke planorb</name>
    <name type="synonym">Freshwater snail</name>
    <dbReference type="NCBI Taxonomy" id="112525"/>
    <lineage>
        <taxon>Eukaryota</taxon>
        <taxon>Metazoa</taxon>
        <taxon>Spiralia</taxon>
        <taxon>Lophotrochozoa</taxon>
        <taxon>Mollusca</taxon>
        <taxon>Gastropoda</taxon>
        <taxon>Heterobranchia</taxon>
        <taxon>Euthyneura</taxon>
        <taxon>Panpulmonata</taxon>
        <taxon>Hygrophila</taxon>
        <taxon>Lymnaeoidea</taxon>
        <taxon>Planorbidae</taxon>
        <taxon>Biomphalaria</taxon>
    </lineage>
</organism>